<reference evidence="1 2" key="1">
    <citation type="journal article" date="2019" name="Sci. Data">
        <title>Hybrid genome assembly and annotation of Danionella translucida.</title>
        <authorList>
            <person name="Kadobianskyi M."/>
            <person name="Schulze L."/>
            <person name="Schuelke M."/>
            <person name="Judkewitz B."/>
        </authorList>
    </citation>
    <scope>NUCLEOTIDE SEQUENCE [LARGE SCALE GENOMIC DNA]</scope>
    <source>
        <strain evidence="1 2">Bolton</strain>
    </source>
</reference>
<reference evidence="1" key="2">
    <citation type="submission" date="2019-04" db="EMBL/GenBank/DDBJ databases">
        <authorList>
            <person name="Kadobianskyi M."/>
            <person name="Schulze L."/>
            <person name="Schuelke M."/>
            <person name="Judkewitz B."/>
        </authorList>
    </citation>
    <scope>NUCLEOTIDE SEQUENCE</scope>
    <source>
        <strain evidence="1">Bolton</strain>
        <tissue evidence="1">Whole-body</tissue>
    </source>
</reference>
<proteinExistence type="predicted"/>
<protein>
    <submittedName>
        <fullName evidence="1">Uncharacterized protein</fullName>
    </submittedName>
</protein>
<organism evidence="1 2">
    <name type="scientific">Danionella cerebrum</name>
    <dbReference type="NCBI Taxonomy" id="2873325"/>
    <lineage>
        <taxon>Eukaryota</taxon>
        <taxon>Metazoa</taxon>
        <taxon>Chordata</taxon>
        <taxon>Craniata</taxon>
        <taxon>Vertebrata</taxon>
        <taxon>Euteleostomi</taxon>
        <taxon>Actinopterygii</taxon>
        <taxon>Neopterygii</taxon>
        <taxon>Teleostei</taxon>
        <taxon>Ostariophysi</taxon>
        <taxon>Cypriniformes</taxon>
        <taxon>Danionidae</taxon>
        <taxon>Danioninae</taxon>
        <taxon>Danionella</taxon>
    </lineage>
</organism>
<comment type="caution">
    <text evidence="1">The sequence shown here is derived from an EMBL/GenBank/DDBJ whole genome shotgun (WGS) entry which is preliminary data.</text>
</comment>
<keyword evidence="2" id="KW-1185">Reference proteome</keyword>
<evidence type="ECO:0000313" key="2">
    <source>
        <dbReference type="Proteomes" id="UP000316079"/>
    </source>
</evidence>
<dbReference type="AlphaFoldDB" id="A0A553QPS1"/>
<dbReference type="EMBL" id="SRMA01025700">
    <property type="protein sequence ID" value="TRY91927.1"/>
    <property type="molecule type" value="Genomic_DNA"/>
</dbReference>
<name>A0A553QPS1_9TELE</name>
<sequence>MDDSRSVCQPKRISSSSFRRRSLAQRTLRRASTVKIWIQSECFSWRFWTVKLKHCSDLL</sequence>
<accession>A0A553QPS1</accession>
<dbReference type="EMBL" id="SRMA01025700">
    <property type="protein sequence ID" value="TRY91928.1"/>
    <property type="molecule type" value="Genomic_DNA"/>
</dbReference>
<evidence type="ECO:0000313" key="1">
    <source>
        <dbReference type="EMBL" id="TRY91927.1"/>
    </source>
</evidence>
<dbReference type="OrthoDB" id="8434295at2759"/>
<gene>
    <name evidence="1" type="ORF">DNTS_029641</name>
</gene>
<dbReference type="Proteomes" id="UP000316079">
    <property type="component" value="Unassembled WGS sequence"/>
</dbReference>